<reference evidence="7" key="1">
    <citation type="journal article" date="2019" name="Int. J. Syst. Evol. Microbiol.">
        <title>The Global Catalogue of Microorganisms (GCM) 10K type strain sequencing project: providing services to taxonomists for standard genome sequencing and annotation.</title>
        <authorList>
            <consortium name="The Broad Institute Genomics Platform"/>
            <consortium name="The Broad Institute Genome Sequencing Center for Infectious Disease"/>
            <person name="Wu L."/>
            <person name="Ma J."/>
        </authorList>
    </citation>
    <scope>NUCLEOTIDE SEQUENCE [LARGE SCALE GENOMIC DNA]</scope>
    <source>
        <strain evidence="7">NBRC 15640</strain>
    </source>
</reference>
<evidence type="ECO:0000259" key="5">
    <source>
        <dbReference type="Pfam" id="PF12146"/>
    </source>
</evidence>
<keyword evidence="7" id="KW-1185">Reference proteome</keyword>
<dbReference type="InterPro" id="IPR016986">
    <property type="entry name" value="UCP031982_abhydr"/>
</dbReference>
<gene>
    <name evidence="6" type="ORF">GCM10007932_52350</name>
</gene>
<keyword evidence="2" id="KW-0442">Lipid degradation</keyword>
<dbReference type="PANTHER" id="PTHR10272">
    <property type="entry name" value="PLATELET-ACTIVATING FACTOR ACETYLHYDROLASE"/>
    <property type="match status" value="1"/>
</dbReference>
<dbReference type="Proteomes" id="UP001156690">
    <property type="component" value="Unassembled WGS sequence"/>
</dbReference>
<dbReference type="Gene3D" id="3.40.50.1820">
    <property type="entry name" value="alpha/beta hydrolase"/>
    <property type="match status" value="1"/>
</dbReference>
<evidence type="ECO:0000313" key="7">
    <source>
        <dbReference type="Proteomes" id="UP001156690"/>
    </source>
</evidence>
<name>A0AAV5P154_9VIBR</name>
<dbReference type="PANTHER" id="PTHR10272:SF0">
    <property type="entry name" value="PLATELET-ACTIVATING FACTOR ACETYLHYDROLASE"/>
    <property type="match status" value="1"/>
</dbReference>
<evidence type="ECO:0000256" key="1">
    <source>
        <dbReference type="ARBA" id="ARBA00022801"/>
    </source>
</evidence>
<dbReference type="GO" id="GO:0003847">
    <property type="term" value="F:1-alkyl-2-acetylglycerophosphocholine esterase activity"/>
    <property type="evidence" value="ECO:0007669"/>
    <property type="project" value="TreeGrafter"/>
</dbReference>
<evidence type="ECO:0000256" key="3">
    <source>
        <dbReference type="ARBA" id="ARBA00023098"/>
    </source>
</evidence>
<dbReference type="SUPFAM" id="SSF53474">
    <property type="entry name" value="alpha/beta-Hydrolases"/>
    <property type="match status" value="1"/>
</dbReference>
<dbReference type="GO" id="GO:0016042">
    <property type="term" value="P:lipid catabolic process"/>
    <property type="evidence" value="ECO:0007669"/>
    <property type="project" value="UniProtKB-KW"/>
</dbReference>
<dbReference type="Pfam" id="PF12146">
    <property type="entry name" value="Hydrolase_4"/>
    <property type="match status" value="1"/>
</dbReference>
<keyword evidence="4" id="KW-0732">Signal</keyword>
<evidence type="ECO:0000256" key="4">
    <source>
        <dbReference type="SAM" id="SignalP"/>
    </source>
</evidence>
<protein>
    <recommendedName>
        <fullName evidence="5">Serine aminopeptidase S33 domain-containing protein</fullName>
    </recommendedName>
</protein>
<dbReference type="PIRSF" id="PIRSF031982">
    <property type="entry name" value="UCP031982_abhydr"/>
    <property type="match status" value="1"/>
</dbReference>
<sequence length="340" mass="38010">MKKPYSLFLFACLLFPSLSNSQDIGFLQTSIESDTRPLNLTIWYPTRDNTALKVKVADNIAFEGISVRKNAQIHHEKRPLVILSHGYRGSWRNLNWLAEYLVDSGYIVAAPDHPGTTTFNPSQEQAAMWWERPRDISRAIDWMLTDSEFHSVVDRKNIAAIGHSMGGWTVINLAGGKTDSTQIKQECLAHPNPQVCKLLPEMGLDKPTKQHSHLIDERIKAVVSLDLGLARGFTPDSLQQVAIPVLIQAAGTNTAYLPYELESGYLASILPEKTTRYELIQDATHFSFMQLCKPGGRAIIEEEHKGDGMVCDDGMKRTRQELHAAMAESIKNFLAASLTH</sequence>
<feature type="signal peptide" evidence="4">
    <location>
        <begin position="1"/>
        <end position="21"/>
    </location>
</feature>
<evidence type="ECO:0000256" key="2">
    <source>
        <dbReference type="ARBA" id="ARBA00022963"/>
    </source>
</evidence>
<dbReference type="EMBL" id="BSNX01000075">
    <property type="protein sequence ID" value="GLQ75872.1"/>
    <property type="molecule type" value="Genomic_DNA"/>
</dbReference>
<dbReference type="InterPro" id="IPR029058">
    <property type="entry name" value="AB_hydrolase_fold"/>
</dbReference>
<evidence type="ECO:0000313" key="6">
    <source>
        <dbReference type="EMBL" id="GLQ75872.1"/>
    </source>
</evidence>
<proteinExistence type="predicted"/>
<keyword evidence="1" id="KW-0378">Hydrolase</keyword>
<feature type="chain" id="PRO_5043439481" description="Serine aminopeptidase S33 domain-containing protein" evidence="4">
    <location>
        <begin position="22"/>
        <end position="340"/>
    </location>
</feature>
<organism evidence="6 7">
    <name type="scientific">Vibrio penaeicida</name>
    <dbReference type="NCBI Taxonomy" id="104609"/>
    <lineage>
        <taxon>Bacteria</taxon>
        <taxon>Pseudomonadati</taxon>
        <taxon>Pseudomonadota</taxon>
        <taxon>Gammaproteobacteria</taxon>
        <taxon>Vibrionales</taxon>
        <taxon>Vibrionaceae</taxon>
        <taxon>Vibrio</taxon>
    </lineage>
</organism>
<dbReference type="InterPro" id="IPR022742">
    <property type="entry name" value="Hydrolase_4"/>
</dbReference>
<keyword evidence="3" id="KW-0443">Lipid metabolism</keyword>
<accession>A0AAV5P154</accession>
<dbReference type="RefSeq" id="WP_126607591.1">
    <property type="nucleotide sequence ID" value="NZ_AP025145.1"/>
</dbReference>
<dbReference type="AlphaFoldDB" id="A0AAV5P154"/>
<feature type="domain" description="Serine aminopeptidase S33" evidence="5">
    <location>
        <begin position="76"/>
        <end position="178"/>
    </location>
</feature>
<comment type="caution">
    <text evidence="6">The sequence shown here is derived from an EMBL/GenBank/DDBJ whole genome shotgun (WGS) entry which is preliminary data.</text>
</comment>